<accession>A0A934UXG9</accession>
<dbReference type="EMBL" id="JAEHOI010000011">
    <property type="protein sequence ID" value="MBK0422749.1"/>
    <property type="molecule type" value="Genomic_DNA"/>
</dbReference>
<evidence type="ECO:0000256" key="2">
    <source>
        <dbReference type="SAM" id="Phobius"/>
    </source>
</evidence>
<protein>
    <submittedName>
        <fullName evidence="3">Uncharacterized protein</fullName>
    </submittedName>
</protein>
<organism evidence="3 4">
    <name type="scientific">Leucobacter edaphi</name>
    <dbReference type="NCBI Taxonomy" id="2796472"/>
    <lineage>
        <taxon>Bacteria</taxon>
        <taxon>Bacillati</taxon>
        <taxon>Actinomycetota</taxon>
        <taxon>Actinomycetes</taxon>
        <taxon>Micrococcales</taxon>
        <taxon>Microbacteriaceae</taxon>
        <taxon>Leucobacter</taxon>
    </lineage>
</organism>
<dbReference type="Proteomes" id="UP000618733">
    <property type="component" value="Unassembled WGS sequence"/>
</dbReference>
<proteinExistence type="predicted"/>
<gene>
    <name evidence="3" type="ORF">JD292_11765</name>
</gene>
<evidence type="ECO:0000313" key="3">
    <source>
        <dbReference type="EMBL" id="MBK0422749.1"/>
    </source>
</evidence>
<keyword evidence="2" id="KW-1133">Transmembrane helix</keyword>
<feature type="transmembrane region" description="Helical" evidence="2">
    <location>
        <begin position="53"/>
        <end position="71"/>
    </location>
</feature>
<dbReference type="RefSeq" id="WP_200132936.1">
    <property type="nucleotide sequence ID" value="NZ_JAEHOI010000011.1"/>
</dbReference>
<reference evidence="3" key="1">
    <citation type="submission" date="2020-12" db="EMBL/GenBank/DDBJ databases">
        <title>Leucobacter sp. CAS2, isolated from Chromium sludge.</title>
        <authorList>
            <person name="Xu Z."/>
        </authorList>
    </citation>
    <scope>NUCLEOTIDE SEQUENCE</scope>
    <source>
        <strain evidence="3">CSA2</strain>
    </source>
</reference>
<keyword evidence="2" id="KW-0812">Transmembrane</keyword>
<evidence type="ECO:0000256" key="1">
    <source>
        <dbReference type="SAM" id="MobiDB-lite"/>
    </source>
</evidence>
<dbReference type="AlphaFoldDB" id="A0A934UXG9"/>
<comment type="caution">
    <text evidence="3">The sequence shown here is derived from an EMBL/GenBank/DDBJ whole genome shotgun (WGS) entry which is preliminary data.</text>
</comment>
<evidence type="ECO:0000313" key="4">
    <source>
        <dbReference type="Proteomes" id="UP000618733"/>
    </source>
</evidence>
<feature type="transmembrane region" description="Helical" evidence="2">
    <location>
        <begin position="91"/>
        <end position="112"/>
    </location>
</feature>
<feature type="region of interest" description="Disordered" evidence="1">
    <location>
        <begin position="135"/>
        <end position="162"/>
    </location>
</feature>
<keyword evidence="2" id="KW-0472">Membrane</keyword>
<keyword evidence="4" id="KW-1185">Reference proteome</keyword>
<sequence>MKPKNSDEFVDSLVVRDLTGANAEFTESDLEFARRNPDVVAKLADPLEVKKRYILIIFLAAIGLATASKIIEYTGVATDNHVVNDLLTNVAFSVAIELFGAACIAFVMELIFERRLKRNQVLVRALLEEADLGRDRGRGRSVGADPDPDPRGNEQPGLTTSG</sequence>
<name>A0A934UXG9_9MICO</name>